<dbReference type="GO" id="GO:0043952">
    <property type="term" value="P:protein transport by the Sec complex"/>
    <property type="evidence" value="ECO:0007669"/>
    <property type="project" value="TreeGrafter"/>
</dbReference>
<evidence type="ECO:0000256" key="5">
    <source>
        <dbReference type="ARBA" id="ARBA00022692"/>
    </source>
</evidence>
<keyword evidence="3 10" id="KW-0813">Transport</keyword>
<organism evidence="12 13">
    <name type="scientific">candidate division TA06 bacterium 34_109</name>
    <dbReference type="NCBI Taxonomy" id="1635277"/>
    <lineage>
        <taxon>Bacteria</taxon>
        <taxon>Bacteria division TA06</taxon>
    </lineage>
</organism>
<dbReference type="EMBL" id="LGGX01000001">
    <property type="protein sequence ID" value="KUK88115.1"/>
    <property type="molecule type" value="Genomic_DNA"/>
</dbReference>
<comment type="function">
    <text evidence="10">Involved in protein export. Participates in an early event of protein translocation.</text>
</comment>
<gene>
    <name evidence="12" type="ORF">XE03_0121</name>
</gene>
<dbReference type="PRINTS" id="PR01651">
    <property type="entry name" value="SECGEXPORT"/>
</dbReference>
<evidence type="ECO:0000256" key="3">
    <source>
        <dbReference type="ARBA" id="ARBA00022448"/>
    </source>
</evidence>
<evidence type="ECO:0000256" key="4">
    <source>
        <dbReference type="ARBA" id="ARBA00022475"/>
    </source>
</evidence>
<feature type="compositionally biased region" description="Low complexity" evidence="11">
    <location>
        <begin position="93"/>
        <end position="120"/>
    </location>
</feature>
<evidence type="ECO:0000313" key="12">
    <source>
        <dbReference type="EMBL" id="KUK88115.1"/>
    </source>
</evidence>
<keyword evidence="8 10" id="KW-0811">Translocation</keyword>
<evidence type="ECO:0000256" key="7">
    <source>
        <dbReference type="ARBA" id="ARBA00022989"/>
    </source>
</evidence>
<dbReference type="Proteomes" id="UP000053467">
    <property type="component" value="Unassembled WGS sequence"/>
</dbReference>
<evidence type="ECO:0000256" key="8">
    <source>
        <dbReference type="ARBA" id="ARBA00023010"/>
    </source>
</evidence>
<comment type="subcellular location">
    <subcellularLocation>
        <location evidence="1 10">Cell membrane</location>
        <topology evidence="1 10">Multi-pass membrane protein</topology>
    </subcellularLocation>
</comment>
<proteinExistence type="inferred from homology"/>
<comment type="caution">
    <text evidence="10">Lacks conserved residue(s) required for the propagation of feature annotation.</text>
</comment>
<dbReference type="GO" id="GO:0065002">
    <property type="term" value="P:intracellular protein transmembrane transport"/>
    <property type="evidence" value="ECO:0007669"/>
    <property type="project" value="TreeGrafter"/>
</dbReference>
<evidence type="ECO:0000256" key="1">
    <source>
        <dbReference type="ARBA" id="ARBA00004651"/>
    </source>
</evidence>
<dbReference type="GO" id="GO:0005886">
    <property type="term" value="C:plasma membrane"/>
    <property type="evidence" value="ECO:0007669"/>
    <property type="project" value="UniProtKB-SubCell"/>
</dbReference>
<dbReference type="PANTHER" id="PTHR34182">
    <property type="entry name" value="PROTEIN-EXPORT MEMBRANE PROTEIN SECG"/>
    <property type="match status" value="1"/>
</dbReference>
<sequence>MFTLILIIHILVSVLLVVLILLQQSKGGMSEMFGGGGQENLLSGFGTENILTKTTAILAVVLMLTSFSLAIMTSKVNRTPQIEKKVPIQNNIPQSTPEQNTQQPNPTIPLNNLPTNEGGK</sequence>
<evidence type="ECO:0000256" key="10">
    <source>
        <dbReference type="RuleBase" id="RU365087"/>
    </source>
</evidence>
<evidence type="ECO:0000256" key="9">
    <source>
        <dbReference type="ARBA" id="ARBA00023136"/>
    </source>
</evidence>
<name>A0A101I3T7_UNCT6</name>
<dbReference type="Pfam" id="PF03840">
    <property type="entry name" value="SecG"/>
    <property type="match status" value="1"/>
</dbReference>
<accession>A0A101I3T7</accession>
<evidence type="ECO:0000313" key="13">
    <source>
        <dbReference type="Proteomes" id="UP000053467"/>
    </source>
</evidence>
<dbReference type="GO" id="GO:0009306">
    <property type="term" value="P:protein secretion"/>
    <property type="evidence" value="ECO:0007669"/>
    <property type="project" value="UniProtKB-UniRule"/>
</dbReference>
<reference evidence="13" key="1">
    <citation type="journal article" date="2015" name="MBio">
        <title>Genome-Resolved Metagenomic Analysis Reveals Roles for Candidate Phyla and Other Microbial Community Members in Biogeochemical Transformations in Oil Reservoirs.</title>
        <authorList>
            <person name="Hu P."/>
            <person name="Tom L."/>
            <person name="Singh A."/>
            <person name="Thomas B.C."/>
            <person name="Baker B.J."/>
            <person name="Piceno Y.M."/>
            <person name="Andersen G.L."/>
            <person name="Banfield J.F."/>
        </authorList>
    </citation>
    <scope>NUCLEOTIDE SEQUENCE [LARGE SCALE GENOMIC DNA]</scope>
</reference>
<keyword evidence="5 10" id="KW-0812">Transmembrane</keyword>
<evidence type="ECO:0000256" key="11">
    <source>
        <dbReference type="SAM" id="MobiDB-lite"/>
    </source>
</evidence>
<keyword evidence="7 10" id="KW-1133">Transmembrane helix</keyword>
<dbReference type="PANTHER" id="PTHR34182:SF1">
    <property type="entry name" value="PROTEIN-EXPORT MEMBRANE PROTEIN SECG"/>
    <property type="match status" value="1"/>
</dbReference>
<comment type="caution">
    <text evidence="12">The sequence shown here is derived from an EMBL/GenBank/DDBJ whole genome shotgun (WGS) entry which is preliminary data.</text>
</comment>
<dbReference type="InterPro" id="IPR004692">
    <property type="entry name" value="SecG"/>
</dbReference>
<evidence type="ECO:0000256" key="6">
    <source>
        <dbReference type="ARBA" id="ARBA00022927"/>
    </source>
</evidence>
<keyword evidence="6 10" id="KW-0653">Protein transport</keyword>
<feature type="region of interest" description="Disordered" evidence="11">
    <location>
        <begin position="84"/>
        <end position="120"/>
    </location>
</feature>
<dbReference type="AlphaFoldDB" id="A0A101I3T7"/>
<keyword evidence="4 10" id="KW-1003">Cell membrane</keyword>
<keyword evidence="9 10" id="KW-0472">Membrane</keyword>
<dbReference type="NCBIfam" id="TIGR00810">
    <property type="entry name" value="secG"/>
    <property type="match status" value="1"/>
</dbReference>
<protein>
    <recommendedName>
        <fullName evidence="10">Protein-export membrane protein SecG</fullName>
    </recommendedName>
</protein>
<comment type="similarity">
    <text evidence="2 10">Belongs to the SecG family.</text>
</comment>
<feature type="transmembrane region" description="Helical" evidence="10">
    <location>
        <begin position="51"/>
        <end position="72"/>
    </location>
</feature>
<evidence type="ECO:0000256" key="2">
    <source>
        <dbReference type="ARBA" id="ARBA00008445"/>
    </source>
</evidence>
<dbReference type="GO" id="GO:0015450">
    <property type="term" value="F:protein-transporting ATPase activity"/>
    <property type="evidence" value="ECO:0007669"/>
    <property type="project" value="UniProtKB-UniRule"/>
</dbReference>